<keyword evidence="3" id="KW-0732">Signal</keyword>
<dbReference type="GO" id="GO:0098552">
    <property type="term" value="C:side of membrane"/>
    <property type="evidence" value="ECO:0007669"/>
    <property type="project" value="UniProtKB-KW"/>
</dbReference>
<evidence type="ECO:0000256" key="5">
    <source>
        <dbReference type="ARBA" id="ARBA00023288"/>
    </source>
</evidence>
<comment type="subcellular location">
    <subcellularLocation>
        <location evidence="1 7">Cell membrane</location>
        <topology evidence="1 7">Lipid-anchor</topology>
        <topology evidence="1 7">GPI-anchor</topology>
    </subcellularLocation>
</comment>
<dbReference type="PANTHER" id="PTHR31468:SF8">
    <property type="entry name" value="1,3-BETA-GLUCANOSYLTRANSFERASE GAS2"/>
    <property type="match status" value="1"/>
</dbReference>
<keyword evidence="7" id="KW-0808">Transferase</keyword>
<organism evidence="10 11">
    <name type="scientific">Penicillium nordicum</name>
    <dbReference type="NCBI Taxonomy" id="229535"/>
    <lineage>
        <taxon>Eukaryota</taxon>
        <taxon>Fungi</taxon>
        <taxon>Dikarya</taxon>
        <taxon>Ascomycota</taxon>
        <taxon>Pezizomycotina</taxon>
        <taxon>Eurotiomycetes</taxon>
        <taxon>Eurotiomycetidae</taxon>
        <taxon>Eurotiales</taxon>
        <taxon>Aspergillaceae</taxon>
        <taxon>Penicillium</taxon>
    </lineage>
</organism>
<feature type="region of interest" description="Disordered" evidence="8">
    <location>
        <begin position="401"/>
        <end position="425"/>
    </location>
</feature>
<proteinExistence type="inferred from homology"/>
<feature type="compositionally biased region" description="Polar residues" evidence="8">
    <location>
        <begin position="462"/>
        <end position="494"/>
    </location>
</feature>
<dbReference type="GO" id="GO:0042124">
    <property type="term" value="F:1,3-beta-glucanosyltransferase activity"/>
    <property type="evidence" value="ECO:0007669"/>
    <property type="project" value="TreeGrafter"/>
</dbReference>
<dbReference type="GO" id="GO:0031505">
    <property type="term" value="P:fungal-type cell wall organization"/>
    <property type="evidence" value="ECO:0007669"/>
    <property type="project" value="TreeGrafter"/>
</dbReference>
<sequence length="529" mass="56591">MSLLSPGYISHVCYIVFPSFVVSSLRVLTMSLPIISVAGNGLLSDGHRFQIKGVAYAERTTGSTPIDVLADSRTSQCAIDGPMMKALGVNTINVYYMDATQSHDKCMKIFEDNGIYVIANMASPRDSTPLNRTGMHVSSNIVNFTWQMDVFKQYAAVLDSMAGYSNLLGLLIGSEIVAGPDMEDQGPTVHLAPYLKAAARDMKAYTAAMQYRSIPIGYATSAEFTYMQDLGEYLVCGGNSAETIDFYSVNTYQWRGKSSMGGSHYDDLTSKLEGLAVPIFLSEDGCNIPVPQLLRDQSATFEPNMPGIWSGAIVYEWREEGSNFGLVSYTTSGVSTPKTLAGYDALKSKWSAVPANTQPPSTFSSLSCPTSINPHWPINPSAALPTIAGLDFATITPEGVSGTAHGTRTLTSRSTSSSNPKSKHDVGVMAGIGVGVGLGVVLIFAAVITFFVRRHRKKRARNTGSSVPETSDTLGAGNPDNSAPLTKMSHTTPSADPVHPDSPSGLPGSDLRSQELDSVVAHKVHKEEV</sequence>
<keyword evidence="9" id="KW-1133">Transmembrane helix</keyword>
<evidence type="ECO:0000256" key="9">
    <source>
        <dbReference type="SAM" id="Phobius"/>
    </source>
</evidence>
<keyword evidence="7" id="KW-0336">GPI-anchor</keyword>
<evidence type="ECO:0000256" key="2">
    <source>
        <dbReference type="ARBA" id="ARBA00007528"/>
    </source>
</evidence>
<evidence type="ECO:0000256" key="6">
    <source>
        <dbReference type="ARBA" id="ARBA00025026"/>
    </source>
</evidence>
<evidence type="ECO:0000313" key="10">
    <source>
        <dbReference type="EMBL" id="KOS46213.1"/>
    </source>
</evidence>
<gene>
    <name evidence="10" type="ORF">ACN38_g2852</name>
</gene>
<dbReference type="GO" id="GO:0005886">
    <property type="term" value="C:plasma membrane"/>
    <property type="evidence" value="ECO:0007669"/>
    <property type="project" value="UniProtKB-SubCell"/>
</dbReference>
<evidence type="ECO:0000256" key="1">
    <source>
        <dbReference type="ARBA" id="ARBA00004609"/>
    </source>
</evidence>
<feature type="region of interest" description="Disordered" evidence="8">
    <location>
        <begin position="457"/>
        <end position="529"/>
    </location>
</feature>
<dbReference type="PANTHER" id="PTHR31468">
    <property type="entry name" value="1,3-BETA-GLUCANOSYLTRANSFERASE GAS1"/>
    <property type="match status" value="1"/>
</dbReference>
<dbReference type="SUPFAM" id="SSF51445">
    <property type="entry name" value="(Trans)glycosidases"/>
    <property type="match status" value="1"/>
</dbReference>
<dbReference type="OrthoDB" id="421038at2759"/>
<reference evidence="10 11" key="1">
    <citation type="submission" date="2015-08" db="EMBL/GenBank/DDBJ databases">
        <title>Genome sequencing of Penicillium nordicum.</title>
        <authorList>
            <person name="Nguyen H.D."/>
            <person name="Seifert K.A."/>
        </authorList>
    </citation>
    <scope>NUCLEOTIDE SEQUENCE [LARGE SCALE GENOMIC DNA]</scope>
    <source>
        <strain evidence="10 11">DAOMC 185683</strain>
    </source>
</reference>
<feature type="transmembrane region" description="Helical" evidence="9">
    <location>
        <begin position="426"/>
        <end position="452"/>
    </location>
</feature>
<feature type="compositionally biased region" description="Low complexity" evidence="8">
    <location>
        <begin position="407"/>
        <end position="418"/>
    </location>
</feature>
<keyword evidence="7 9" id="KW-0472">Membrane</keyword>
<accession>A0A0M9WIJ3</accession>
<comment type="function">
    <text evidence="6">Splits internally a 1,3-beta-glucan molecule and transfers the newly generated reducing end (the donor) to the non-reducing end of another 1,3-beta-glucan molecule (the acceptor) forming a 1,3-beta linkage, resulting in the elongation of 1,3-beta-glucan chains in the cell wall. Involved in cell wall morphogenesis.</text>
</comment>
<evidence type="ECO:0000256" key="4">
    <source>
        <dbReference type="ARBA" id="ARBA00023180"/>
    </source>
</evidence>
<comment type="caution">
    <text evidence="10">The sequence shown here is derived from an EMBL/GenBank/DDBJ whole genome shotgun (WGS) entry which is preliminary data.</text>
</comment>
<keyword evidence="4" id="KW-0325">Glycoprotein</keyword>
<keyword evidence="5 7" id="KW-0449">Lipoprotein</keyword>
<dbReference type="GO" id="GO:0071970">
    <property type="term" value="P:fungal-type cell wall (1-&gt;3)-beta-D-glucan biosynthetic process"/>
    <property type="evidence" value="ECO:0007669"/>
    <property type="project" value="TreeGrafter"/>
</dbReference>
<dbReference type="InterPro" id="IPR004886">
    <property type="entry name" value="Glucanosyltransferase"/>
</dbReference>
<dbReference type="Pfam" id="PF03198">
    <property type="entry name" value="Glyco_hydro_72"/>
    <property type="match status" value="1"/>
</dbReference>
<dbReference type="EC" id="2.4.1.-" evidence="7"/>
<dbReference type="InterPro" id="IPR017853">
    <property type="entry name" value="GH"/>
</dbReference>
<evidence type="ECO:0000256" key="7">
    <source>
        <dbReference type="RuleBase" id="RU361209"/>
    </source>
</evidence>
<evidence type="ECO:0000313" key="11">
    <source>
        <dbReference type="Proteomes" id="UP000037696"/>
    </source>
</evidence>
<dbReference type="AlphaFoldDB" id="A0A0M9WIJ3"/>
<dbReference type="Proteomes" id="UP000037696">
    <property type="component" value="Unassembled WGS sequence"/>
</dbReference>
<dbReference type="EMBL" id="LHQQ01000032">
    <property type="protein sequence ID" value="KOS46213.1"/>
    <property type="molecule type" value="Genomic_DNA"/>
</dbReference>
<keyword evidence="11" id="KW-1185">Reference proteome</keyword>
<comment type="similarity">
    <text evidence="2 7">Belongs to the glycosyl hydrolase 72 family.</text>
</comment>
<name>A0A0M9WIJ3_9EURO</name>
<protein>
    <recommendedName>
        <fullName evidence="7">1,3-beta-glucanosyltransferase</fullName>
        <ecNumber evidence="7">2.4.1.-</ecNumber>
    </recommendedName>
</protein>
<dbReference type="Gene3D" id="3.20.20.80">
    <property type="entry name" value="Glycosidases"/>
    <property type="match status" value="1"/>
</dbReference>
<evidence type="ECO:0000256" key="8">
    <source>
        <dbReference type="SAM" id="MobiDB-lite"/>
    </source>
</evidence>
<keyword evidence="9" id="KW-0812">Transmembrane</keyword>
<evidence type="ECO:0000256" key="3">
    <source>
        <dbReference type="ARBA" id="ARBA00022729"/>
    </source>
</evidence>